<dbReference type="Gramene" id="Solyc07g020715.1.1">
    <property type="protein sequence ID" value="Solyc07g020715.1.1"/>
    <property type="gene ID" value="Solyc07g020715.1"/>
</dbReference>
<reference evidence="2" key="2">
    <citation type="submission" date="2019-01" db="UniProtKB">
        <authorList>
            <consortium name="EnsemblPlants"/>
        </authorList>
    </citation>
    <scope>IDENTIFICATION</scope>
    <source>
        <strain evidence="2">cv. Heinz 1706</strain>
    </source>
</reference>
<evidence type="ECO:0000313" key="3">
    <source>
        <dbReference type="Proteomes" id="UP000004994"/>
    </source>
</evidence>
<feature type="domain" description="Retroviral polymerase SH3-like" evidence="1">
    <location>
        <begin position="143"/>
        <end position="196"/>
    </location>
</feature>
<sequence>MGVLDPTSSTVCQICGIPGHNALQCNNHFNHGFIANDLPKSFVAMSVGESKMLPALDQILHQTSSKGDVYPLSPWSISSSPQANVALHQPGDIWHRQLDHSGAPSYIVYTINRLPAPILHGISPYEKLFHRSLDCNFLRVFGCASFSNLSAQASYKIAPRSVSYFFLGYASEYKGHRCLNPIYGRVYVSRHATLHEYLLGTLTYGLSLRTSSSASMVIAYSDADCDGCPDNRRSTTGSAIFLGHNLIAWRAKKQPTGLLHTLLAETCWIHHILCELGVFIRDPIRVLCDNVSSKYMTRNPVHDHSKHIDVNFHFVRDKLSVTAARPN</sequence>
<evidence type="ECO:0000313" key="2">
    <source>
        <dbReference type="EnsemblPlants" id="Solyc07g020715.1.1"/>
    </source>
</evidence>
<dbReference type="STRING" id="4081.A0A3Q7H9B9"/>
<dbReference type="Pfam" id="PF25597">
    <property type="entry name" value="SH3_retrovirus"/>
    <property type="match status" value="1"/>
</dbReference>
<dbReference type="CDD" id="cd09272">
    <property type="entry name" value="RNase_HI_RT_Ty1"/>
    <property type="match status" value="1"/>
</dbReference>
<reference evidence="2" key="1">
    <citation type="journal article" date="2012" name="Nature">
        <title>The tomato genome sequence provides insights into fleshy fruit evolution.</title>
        <authorList>
            <consortium name="Tomato Genome Consortium"/>
        </authorList>
    </citation>
    <scope>NUCLEOTIDE SEQUENCE [LARGE SCALE GENOMIC DNA]</scope>
    <source>
        <strain evidence="2">cv. Heinz 1706</strain>
    </source>
</reference>
<dbReference type="InParanoid" id="A0A3Q7H9B9"/>
<dbReference type="AlphaFoldDB" id="A0A3Q7H9B9"/>
<dbReference type="PANTHER" id="PTHR11439:SF449">
    <property type="entry name" value="REVERSE TRANSCRIPTASE TY1_COPIA-TYPE DOMAIN-CONTAINING PROTEIN"/>
    <property type="match status" value="1"/>
</dbReference>
<dbReference type="PANTHER" id="PTHR11439">
    <property type="entry name" value="GAG-POL-RELATED RETROTRANSPOSON"/>
    <property type="match status" value="1"/>
</dbReference>
<proteinExistence type="predicted"/>
<dbReference type="EnsemblPlants" id="Solyc07g020715.1.1">
    <property type="protein sequence ID" value="Solyc07g020715.1.1"/>
    <property type="gene ID" value="Solyc07g020715.1"/>
</dbReference>
<protein>
    <recommendedName>
        <fullName evidence="1">Retroviral polymerase SH3-like domain-containing protein</fullName>
    </recommendedName>
</protein>
<organism evidence="2">
    <name type="scientific">Solanum lycopersicum</name>
    <name type="common">Tomato</name>
    <name type="synonym">Lycopersicon esculentum</name>
    <dbReference type="NCBI Taxonomy" id="4081"/>
    <lineage>
        <taxon>Eukaryota</taxon>
        <taxon>Viridiplantae</taxon>
        <taxon>Streptophyta</taxon>
        <taxon>Embryophyta</taxon>
        <taxon>Tracheophyta</taxon>
        <taxon>Spermatophyta</taxon>
        <taxon>Magnoliopsida</taxon>
        <taxon>eudicotyledons</taxon>
        <taxon>Gunneridae</taxon>
        <taxon>Pentapetalae</taxon>
        <taxon>asterids</taxon>
        <taxon>lamiids</taxon>
        <taxon>Solanales</taxon>
        <taxon>Solanaceae</taxon>
        <taxon>Solanoideae</taxon>
        <taxon>Solaneae</taxon>
        <taxon>Solanum</taxon>
        <taxon>Solanum subgen. Lycopersicon</taxon>
    </lineage>
</organism>
<accession>A0A3Q7H9B9</accession>
<dbReference type="OMA" id="WAEAVEC"/>
<dbReference type="InterPro" id="IPR057670">
    <property type="entry name" value="SH3_retrovirus"/>
</dbReference>
<keyword evidence="3" id="KW-1185">Reference proteome</keyword>
<evidence type="ECO:0000259" key="1">
    <source>
        <dbReference type="Pfam" id="PF25597"/>
    </source>
</evidence>
<name>A0A3Q7H9B9_SOLLC</name>
<dbReference type="Proteomes" id="UP000004994">
    <property type="component" value="Chromosome 7"/>
</dbReference>